<evidence type="ECO:0000256" key="1">
    <source>
        <dbReference type="SAM" id="MobiDB-lite"/>
    </source>
</evidence>
<dbReference type="Proteomes" id="UP000499080">
    <property type="component" value="Unassembled WGS sequence"/>
</dbReference>
<evidence type="ECO:0000313" key="3">
    <source>
        <dbReference type="Proteomes" id="UP000499080"/>
    </source>
</evidence>
<feature type="region of interest" description="Disordered" evidence="1">
    <location>
        <begin position="1"/>
        <end position="23"/>
    </location>
</feature>
<dbReference type="EMBL" id="BGPR01000114">
    <property type="protein sequence ID" value="GBL95765.1"/>
    <property type="molecule type" value="Genomic_DNA"/>
</dbReference>
<proteinExistence type="predicted"/>
<organism evidence="2 3">
    <name type="scientific">Araneus ventricosus</name>
    <name type="common">Orbweaver spider</name>
    <name type="synonym">Epeira ventricosa</name>
    <dbReference type="NCBI Taxonomy" id="182803"/>
    <lineage>
        <taxon>Eukaryota</taxon>
        <taxon>Metazoa</taxon>
        <taxon>Ecdysozoa</taxon>
        <taxon>Arthropoda</taxon>
        <taxon>Chelicerata</taxon>
        <taxon>Arachnida</taxon>
        <taxon>Araneae</taxon>
        <taxon>Araneomorphae</taxon>
        <taxon>Entelegynae</taxon>
        <taxon>Araneoidea</taxon>
        <taxon>Araneidae</taxon>
        <taxon>Araneus</taxon>
    </lineage>
</organism>
<reference evidence="2 3" key="1">
    <citation type="journal article" date="2019" name="Sci. Rep.">
        <title>Orb-weaving spider Araneus ventricosus genome elucidates the spidroin gene catalogue.</title>
        <authorList>
            <person name="Kono N."/>
            <person name="Nakamura H."/>
            <person name="Ohtoshi R."/>
            <person name="Moran D.A.P."/>
            <person name="Shinohara A."/>
            <person name="Yoshida Y."/>
            <person name="Fujiwara M."/>
            <person name="Mori M."/>
            <person name="Tomita M."/>
            <person name="Arakawa K."/>
        </authorList>
    </citation>
    <scope>NUCLEOTIDE SEQUENCE [LARGE SCALE GENOMIC DNA]</scope>
</reference>
<evidence type="ECO:0000313" key="2">
    <source>
        <dbReference type="EMBL" id="GBL95765.1"/>
    </source>
</evidence>
<feature type="compositionally biased region" description="Polar residues" evidence="1">
    <location>
        <begin position="114"/>
        <end position="123"/>
    </location>
</feature>
<sequence length="160" mass="17717">MRNASRAVSNSYKEECSNRRSNQFPVFDNHGMGLNSNLQDIPMSTFKTEEERRQADSSNSSSGGLREFLFPSPHDGEIIYEPPPKVVAFAGQVFATPRARSRASSVTEPKASKFGTSAHSSDSVNTSMEWDYFETKGHRPSNASSETGFDGRRAVNVCWV</sequence>
<accession>A0A4Y2BWB2</accession>
<protein>
    <submittedName>
        <fullName evidence="2">Uncharacterized protein</fullName>
    </submittedName>
</protein>
<comment type="caution">
    <text evidence="2">The sequence shown here is derived from an EMBL/GenBank/DDBJ whole genome shotgun (WGS) entry which is preliminary data.</text>
</comment>
<dbReference type="AlphaFoldDB" id="A0A4Y2BWB2"/>
<keyword evidence="3" id="KW-1185">Reference proteome</keyword>
<feature type="region of interest" description="Disordered" evidence="1">
    <location>
        <begin position="47"/>
        <end position="69"/>
    </location>
</feature>
<feature type="region of interest" description="Disordered" evidence="1">
    <location>
        <begin position="97"/>
        <end position="123"/>
    </location>
</feature>
<gene>
    <name evidence="2" type="ORF">AVEN_699_1</name>
</gene>
<dbReference type="OrthoDB" id="6429504at2759"/>
<name>A0A4Y2BWB2_ARAVE</name>
<feature type="compositionally biased region" description="Polar residues" evidence="1">
    <location>
        <begin position="1"/>
        <end position="11"/>
    </location>
</feature>